<proteinExistence type="predicted"/>
<dbReference type="AlphaFoldDB" id="A0A6C0JRH1"/>
<accession>A0A6C0JRH1</accession>
<feature type="compositionally biased region" description="Acidic residues" evidence="1">
    <location>
        <begin position="159"/>
        <end position="169"/>
    </location>
</feature>
<feature type="compositionally biased region" description="Basic and acidic residues" evidence="1">
    <location>
        <begin position="140"/>
        <end position="149"/>
    </location>
</feature>
<protein>
    <recommendedName>
        <fullName evidence="3">Thioredoxin domain-containing protein</fullName>
    </recommendedName>
</protein>
<reference evidence="2" key="1">
    <citation type="journal article" date="2020" name="Nature">
        <title>Giant virus diversity and host interactions through global metagenomics.</title>
        <authorList>
            <person name="Schulz F."/>
            <person name="Roux S."/>
            <person name="Paez-Espino D."/>
            <person name="Jungbluth S."/>
            <person name="Walsh D.A."/>
            <person name="Denef V.J."/>
            <person name="McMahon K.D."/>
            <person name="Konstantinidis K.T."/>
            <person name="Eloe-Fadrosh E.A."/>
            <person name="Kyrpides N.C."/>
            <person name="Woyke T."/>
        </authorList>
    </citation>
    <scope>NUCLEOTIDE SEQUENCE</scope>
    <source>
        <strain evidence="2">GVMAG-S-1062768-28</strain>
    </source>
</reference>
<organism evidence="2">
    <name type="scientific">viral metagenome</name>
    <dbReference type="NCBI Taxonomy" id="1070528"/>
    <lineage>
        <taxon>unclassified sequences</taxon>
        <taxon>metagenomes</taxon>
        <taxon>organismal metagenomes</taxon>
    </lineage>
</organism>
<feature type="region of interest" description="Disordered" evidence="1">
    <location>
        <begin position="80"/>
        <end position="169"/>
    </location>
</feature>
<evidence type="ECO:0000256" key="1">
    <source>
        <dbReference type="SAM" id="MobiDB-lite"/>
    </source>
</evidence>
<feature type="compositionally biased region" description="Basic and acidic residues" evidence="1">
    <location>
        <begin position="83"/>
        <end position="97"/>
    </location>
</feature>
<evidence type="ECO:0000313" key="2">
    <source>
        <dbReference type="EMBL" id="QHU08365.1"/>
    </source>
</evidence>
<sequence length="169" mass="19460">MVAILFIVMTDRESQLAYRLLMNTRVKFLPFQVKGKNVRERLKKYKIDQVPTLFITTSKKKYVGAAAIQNMLEQIVYNTNDRNGGREDEPVKNKIEDVVESSEEGAPKIPRRDDSQDSQFESYGPTSDDDSRIIRPPVKKAKEDNKPLDTSKQSPVQTDYDDDEEMIEL</sequence>
<dbReference type="EMBL" id="MN740696">
    <property type="protein sequence ID" value="QHU08365.1"/>
    <property type="molecule type" value="Genomic_DNA"/>
</dbReference>
<name>A0A6C0JRH1_9ZZZZ</name>
<evidence type="ECO:0008006" key="3">
    <source>
        <dbReference type="Google" id="ProtNLM"/>
    </source>
</evidence>